<evidence type="ECO:0000256" key="1">
    <source>
        <dbReference type="SAM" id="SignalP"/>
    </source>
</evidence>
<evidence type="ECO:0000313" key="2">
    <source>
        <dbReference type="EMBL" id="AKL98057.1"/>
    </source>
</evidence>
<gene>
    <name evidence="2" type="ORF">Epro_0678</name>
</gene>
<feature type="chain" id="PRO_5005186210" description="Pili assembly chaperone N-terminal domain-containing protein" evidence="1">
    <location>
        <begin position="21"/>
        <end position="256"/>
    </location>
</feature>
<dbReference type="EMBL" id="CP009498">
    <property type="protein sequence ID" value="AKL98057.1"/>
    <property type="molecule type" value="Genomic_DNA"/>
</dbReference>
<keyword evidence="1" id="KW-0732">Signal</keyword>
<sequence length="256" mass="28603">MKKSLFSVFILLFFACVSYAGLIVDPARIDIVMLQEQSYNNHYVVTNDNEESIEVTITVDTWNNSSENKDVDVSSWLVIGSKKIILAPRQKTNIAYMVKSGNLKGSVSAMVSWTYRSPKVQDISLMTSLPIYLTIDGTQKIDFEISELAVRKPNAPAAMTDASAKESRIVYTVKNNGNVPLRVKGTVKILDGKNVVYEAQIQEQNPAYAGSDRAFFERFPQLKKGKYILNVSLSALDKTVEKSVQIRVNKYGEVTN</sequence>
<dbReference type="PROSITE" id="PS51257">
    <property type="entry name" value="PROKAR_LIPOPROTEIN"/>
    <property type="match status" value="1"/>
</dbReference>
<dbReference type="RefSeq" id="WP_052570605.1">
    <property type="nucleotide sequence ID" value="NZ_CP009498.1"/>
</dbReference>
<dbReference type="AlphaFoldDB" id="A0A0G3WJL9"/>
<reference evidence="2 3" key="1">
    <citation type="submission" date="2014-09" db="EMBL/GenBank/DDBJ databases">
        <title>Complete genome sequence of Endomicrobium proavitum.</title>
        <authorList>
            <person name="Zheng H."/>
        </authorList>
    </citation>
    <scope>NUCLEOTIDE SEQUENCE [LARGE SCALE GENOMIC DNA]</scope>
    <source>
        <strain evidence="2 3">Rsa215</strain>
    </source>
</reference>
<evidence type="ECO:0000313" key="3">
    <source>
        <dbReference type="Proteomes" id="UP000035337"/>
    </source>
</evidence>
<accession>A0A0G3WJL9</accession>
<dbReference type="OrthoDB" id="9795032at2"/>
<organism evidence="2 3">
    <name type="scientific">Endomicrobium proavitum</name>
    <dbReference type="NCBI Taxonomy" id="1408281"/>
    <lineage>
        <taxon>Bacteria</taxon>
        <taxon>Pseudomonadati</taxon>
        <taxon>Elusimicrobiota</taxon>
        <taxon>Endomicrobiia</taxon>
        <taxon>Endomicrobiales</taxon>
        <taxon>Endomicrobiaceae</taxon>
        <taxon>Endomicrobium</taxon>
    </lineage>
</organism>
<proteinExistence type="predicted"/>
<feature type="signal peptide" evidence="1">
    <location>
        <begin position="1"/>
        <end position="20"/>
    </location>
</feature>
<protein>
    <recommendedName>
        <fullName evidence="4">Pili assembly chaperone N-terminal domain-containing protein</fullName>
    </recommendedName>
</protein>
<dbReference type="STRING" id="1408281.Epro_0678"/>
<evidence type="ECO:0008006" key="4">
    <source>
        <dbReference type="Google" id="ProtNLM"/>
    </source>
</evidence>
<dbReference type="Proteomes" id="UP000035337">
    <property type="component" value="Chromosome"/>
</dbReference>
<name>A0A0G3WJL9_9BACT</name>
<keyword evidence="3" id="KW-1185">Reference proteome</keyword>
<dbReference type="KEGG" id="epo:Epro_0678"/>